<evidence type="ECO:0000313" key="2">
    <source>
        <dbReference type="EMBL" id="KQB55307.1"/>
    </source>
</evidence>
<comment type="caution">
    <text evidence="2">The sequence shown here is derived from an EMBL/GenBank/DDBJ whole genome shotgun (WGS) entry which is preliminary data.</text>
</comment>
<reference evidence="2 3" key="1">
    <citation type="submission" date="2015-10" db="EMBL/GenBank/DDBJ databases">
        <title>Pseudomonas helleri sp. nov. and Pseudomonas weihenstephanensis sp. nov., isolated from raw cows milk.</title>
        <authorList>
            <person name="Von Neubeck M."/>
            <person name="Huptas C."/>
            <person name="Wenning M."/>
            <person name="Scherer S."/>
        </authorList>
    </citation>
    <scope>NUCLEOTIDE SEQUENCE [LARGE SCALE GENOMIC DNA]</scope>
    <source>
        <strain evidence="2 3">BSTT44</strain>
    </source>
</reference>
<dbReference type="Proteomes" id="UP000050342">
    <property type="component" value="Unassembled WGS sequence"/>
</dbReference>
<sequence>MVKSIALIGTLASCVLGFRKDLIKGLVSKGVKVYAFALDYDEVSKSEVRLLGAEPVDYTFSRSGLNPIADIVDTLKLAKLIKSIGPELVFCYFAKPVIFGTIAAKIAGVSRRIGMLEGLGYVFTDQPSGTRFKTKFLKAVQVMLYRIALPSLERLVLLNEDDQKDLVEKYKISVKKVSILGGIGLDISQYHYSRPPVSPITFIFIGRLLAEKGIHEFIAAAKKVKAECLDVTFVVLGGIDHDNPGALTEGALDEVINSGLITYPGHVEDVAVWLRSSSVFVLPSYREGMPRSTQEAMAIGRAVITSDVPGCRDTVEDGVNGFLVKPWSPDDIYSKMMFFVKNKDQVVNMGLASYRIAVSSYDVSLVNEKIYSYLK</sequence>
<dbReference type="Gene3D" id="3.40.50.2000">
    <property type="entry name" value="Glycogen Phosphorylase B"/>
    <property type="match status" value="2"/>
</dbReference>
<feature type="domain" description="Glycosyltransferase subfamily 4-like N-terminal" evidence="1">
    <location>
        <begin position="6"/>
        <end position="147"/>
    </location>
</feature>
<dbReference type="PANTHER" id="PTHR12526:SF638">
    <property type="entry name" value="SPORE COAT PROTEIN SA"/>
    <property type="match status" value="1"/>
</dbReference>
<dbReference type="PANTHER" id="PTHR12526">
    <property type="entry name" value="GLYCOSYLTRANSFERASE"/>
    <property type="match status" value="1"/>
</dbReference>
<dbReference type="STRING" id="1563157.AQS70_05545"/>
<evidence type="ECO:0000259" key="1">
    <source>
        <dbReference type="Pfam" id="PF13477"/>
    </source>
</evidence>
<keyword evidence="2" id="KW-0808">Transferase</keyword>
<dbReference type="SUPFAM" id="SSF53756">
    <property type="entry name" value="UDP-Glycosyltransferase/glycogen phosphorylase"/>
    <property type="match status" value="1"/>
</dbReference>
<evidence type="ECO:0000313" key="3">
    <source>
        <dbReference type="Proteomes" id="UP000050342"/>
    </source>
</evidence>
<dbReference type="Pfam" id="PF13477">
    <property type="entry name" value="Glyco_trans_4_2"/>
    <property type="match status" value="1"/>
</dbReference>
<dbReference type="AlphaFoldDB" id="A0A0Q0XX27"/>
<proteinExistence type="predicted"/>
<gene>
    <name evidence="2" type="ORF">AQS70_05545</name>
</gene>
<accession>A0A0Q0XX27</accession>
<dbReference type="CDD" id="cd03808">
    <property type="entry name" value="GT4_CapM-like"/>
    <property type="match status" value="1"/>
</dbReference>
<name>A0A0Q0XX27_9PSED</name>
<keyword evidence="3" id="KW-1185">Reference proteome</keyword>
<protein>
    <submittedName>
        <fullName evidence="2">Glycosyl transferase family 1</fullName>
    </submittedName>
</protein>
<organism evidence="2 3">
    <name type="scientific">Pseudomonas endophytica</name>
    <dbReference type="NCBI Taxonomy" id="1563157"/>
    <lineage>
        <taxon>Bacteria</taxon>
        <taxon>Pseudomonadati</taxon>
        <taxon>Pseudomonadota</taxon>
        <taxon>Gammaproteobacteria</taxon>
        <taxon>Pseudomonadales</taxon>
        <taxon>Pseudomonadaceae</taxon>
        <taxon>Pseudomonas</taxon>
    </lineage>
</organism>
<dbReference type="EMBL" id="LLWH01000013">
    <property type="protein sequence ID" value="KQB55307.1"/>
    <property type="molecule type" value="Genomic_DNA"/>
</dbReference>
<dbReference type="Pfam" id="PF13692">
    <property type="entry name" value="Glyco_trans_1_4"/>
    <property type="match status" value="1"/>
</dbReference>
<dbReference type="InterPro" id="IPR028098">
    <property type="entry name" value="Glyco_trans_4-like_N"/>
</dbReference>
<dbReference type="RefSeq" id="WP_055101292.1">
    <property type="nucleotide sequence ID" value="NZ_LLWH01000013.1"/>
</dbReference>
<dbReference type="GO" id="GO:0016757">
    <property type="term" value="F:glycosyltransferase activity"/>
    <property type="evidence" value="ECO:0007669"/>
    <property type="project" value="UniProtKB-ARBA"/>
</dbReference>
<dbReference type="OrthoDB" id="9775208at2"/>